<dbReference type="RefSeq" id="WP_272447602.1">
    <property type="nucleotide sequence ID" value="NZ_JAMQKC010000030.1"/>
</dbReference>
<accession>A0A9X3WH65</accession>
<sequence>MYTNLYFYLVSSETIDEFMELRHQISDIMLAYGTLEDRVYTTVTEKDSDLHKRFFTILNAEPDEQIILRQTVYRNFSHYVEICEQTKEDDTMKTLTNSVNQLVHGTKMVSASFLCE</sequence>
<protein>
    <submittedName>
        <fullName evidence="1">DUF1428 family protein</fullName>
    </submittedName>
</protein>
<dbReference type="Gene3D" id="3.30.70.100">
    <property type="match status" value="1"/>
</dbReference>
<organism evidence="1 2">
    <name type="scientific">Aquibacillus salsiterrae</name>
    <dbReference type="NCBI Taxonomy" id="2950439"/>
    <lineage>
        <taxon>Bacteria</taxon>
        <taxon>Bacillati</taxon>
        <taxon>Bacillota</taxon>
        <taxon>Bacilli</taxon>
        <taxon>Bacillales</taxon>
        <taxon>Bacillaceae</taxon>
        <taxon>Aquibacillus</taxon>
    </lineage>
</organism>
<dbReference type="EMBL" id="JAMQKC010000030">
    <property type="protein sequence ID" value="MDC3418533.1"/>
    <property type="molecule type" value="Genomic_DNA"/>
</dbReference>
<comment type="caution">
    <text evidence="1">The sequence shown here is derived from an EMBL/GenBank/DDBJ whole genome shotgun (WGS) entry which is preliminary data.</text>
</comment>
<evidence type="ECO:0000313" key="2">
    <source>
        <dbReference type="Proteomes" id="UP001145069"/>
    </source>
</evidence>
<gene>
    <name evidence="1" type="ORF">NC799_16865</name>
</gene>
<dbReference type="InterPro" id="IPR011008">
    <property type="entry name" value="Dimeric_a/b-barrel"/>
</dbReference>
<proteinExistence type="predicted"/>
<dbReference type="Proteomes" id="UP001145069">
    <property type="component" value="Unassembled WGS sequence"/>
</dbReference>
<name>A0A9X3WH65_9BACI</name>
<reference evidence="1" key="1">
    <citation type="submission" date="2022-06" db="EMBL/GenBank/DDBJ databases">
        <title>Aquibacillus sp. a new bacterium isolated from soil saline samples.</title>
        <authorList>
            <person name="Galisteo C."/>
            <person name="De La Haba R."/>
            <person name="Sanchez-Porro C."/>
            <person name="Ventosa A."/>
        </authorList>
    </citation>
    <scope>NUCLEOTIDE SEQUENCE</scope>
    <source>
        <strain evidence="1">3ASR75-54</strain>
    </source>
</reference>
<dbReference type="SUPFAM" id="SSF54909">
    <property type="entry name" value="Dimeric alpha+beta barrel"/>
    <property type="match status" value="1"/>
</dbReference>
<keyword evidence="2" id="KW-1185">Reference proteome</keyword>
<dbReference type="AlphaFoldDB" id="A0A9X3WH65"/>
<evidence type="ECO:0000313" key="1">
    <source>
        <dbReference type="EMBL" id="MDC3418533.1"/>
    </source>
</evidence>